<dbReference type="RefSeq" id="WP_043919304.1">
    <property type="nucleotide sequence ID" value="NZ_FZPF01000011.1"/>
</dbReference>
<protein>
    <recommendedName>
        <fullName evidence="4">Polyphosphate kinase</fullName>
    </recommendedName>
</protein>
<keyword evidence="3" id="KW-1185">Reference proteome</keyword>
<dbReference type="InterPro" id="IPR010412">
    <property type="entry name" value="DUF1007"/>
</dbReference>
<evidence type="ECO:0000256" key="1">
    <source>
        <dbReference type="SAM" id="SignalP"/>
    </source>
</evidence>
<gene>
    <name evidence="2" type="ORF">jaqu_25040</name>
</gene>
<feature type="chain" id="PRO_5002228801" description="Polyphosphate kinase" evidence="1">
    <location>
        <begin position="21"/>
        <end position="213"/>
    </location>
</feature>
<comment type="caution">
    <text evidence="2">The sequence shown here is derived from an EMBL/GenBank/DDBJ whole genome shotgun (WGS) entry which is preliminary data.</text>
</comment>
<keyword evidence="1" id="KW-0732">Signal</keyword>
<organism evidence="2 3">
    <name type="scientific">Jannaschia aquimarina</name>
    <dbReference type="NCBI Taxonomy" id="935700"/>
    <lineage>
        <taxon>Bacteria</taxon>
        <taxon>Pseudomonadati</taxon>
        <taxon>Pseudomonadota</taxon>
        <taxon>Alphaproteobacteria</taxon>
        <taxon>Rhodobacterales</taxon>
        <taxon>Roseobacteraceae</taxon>
        <taxon>Jannaschia</taxon>
    </lineage>
</organism>
<sequence>MRRMLLSVLTTALMSLGHHAVAHPHVFVDARTGFIFDDDGQLTGLRITWTYDALTSLFLFDTLDLDKDRDGELDDADRAAIAAGETDWPPEYNGDVYLEVDGAIVPVARPLNAEAWMEDDLISVAFDLPLAEIVSDPDGALLRLYDPIYYYAYTILPLEDETPGPCRAEVIPFEPDEATAELQVKLAALSREETPEQENVGALFADRVTLTCG</sequence>
<accession>A0A0D1CLW5</accession>
<dbReference type="AlphaFoldDB" id="A0A0D1CLW5"/>
<proteinExistence type="predicted"/>
<dbReference type="PATRIC" id="fig|935700.4.peg.2581"/>
<evidence type="ECO:0000313" key="3">
    <source>
        <dbReference type="Proteomes" id="UP000032232"/>
    </source>
</evidence>
<dbReference type="EMBL" id="JYFE01000044">
    <property type="protein sequence ID" value="KIT15762.1"/>
    <property type="molecule type" value="Genomic_DNA"/>
</dbReference>
<dbReference type="STRING" id="935700.jaqu_25040"/>
<reference evidence="2 3" key="1">
    <citation type="submission" date="2015-02" db="EMBL/GenBank/DDBJ databases">
        <title>Genome Sequence of Jannaschia aquimarina DSM28248, a member of the Roseobacter clade.</title>
        <authorList>
            <person name="Voget S."/>
            <person name="Daniel R."/>
        </authorList>
    </citation>
    <scope>NUCLEOTIDE SEQUENCE [LARGE SCALE GENOMIC DNA]</scope>
    <source>
        <strain evidence="2 3">GSW-M26</strain>
    </source>
</reference>
<dbReference type="Proteomes" id="UP000032232">
    <property type="component" value="Unassembled WGS sequence"/>
</dbReference>
<dbReference type="OrthoDB" id="1679673at2"/>
<evidence type="ECO:0008006" key="4">
    <source>
        <dbReference type="Google" id="ProtNLM"/>
    </source>
</evidence>
<feature type="signal peptide" evidence="1">
    <location>
        <begin position="1"/>
        <end position="20"/>
    </location>
</feature>
<evidence type="ECO:0000313" key="2">
    <source>
        <dbReference type="EMBL" id="KIT15762.1"/>
    </source>
</evidence>
<dbReference type="Pfam" id="PF06226">
    <property type="entry name" value="DUF1007"/>
    <property type="match status" value="1"/>
</dbReference>
<name>A0A0D1CLW5_9RHOB</name>